<dbReference type="EMBL" id="DSYZ01000050">
    <property type="protein sequence ID" value="HGT82508.1"/>
    <property type="molecule type" value="Genomic_DNA"/>
</dbReference>
<protein>
    <submittedName>
        <fullName evidence="1">Uncharacterized protein</fullName>
    </submittedName>
</protein>
<sequence>MLGSLATPVIANGISSAELEKFEDLRLIKIDPIFDSTPYGFFIAVGATEEGIKATLFYVEQSKR</sequence>
<accession>A0A7J3M1B1</accession>
<organism evidence="1">
    <name type="scientific">Archaeoglobus fulgidus</name>
    <dbReference type="NCBI Taxonomy" id="2234"/>
    <lineage>
        <taxon>Archaea</taxon>
        <taxon>Methanobacteriati</taxon>
        <taxon>Methanobacteriota</taxon>
        <taxon>Archaeoglobi</taxon>
        <taxon>Archaeoglobales</taxon>
        <taxon>Archaeoglobaceae</taxon>
        <taxon>Archaeoglobus</taxon>
    </lineage>
</organism>
<evidence type="ECO:0000313" key="1">
    <source>
        <dbReference type="EMBL" id="HGT82508.1"/>
    </source>
</evidence>
<dbReference type="AlphaFoldDB" id="A0A7J3M1B1"/>
<name>A0A7J3M1B1_ARCFL</name>
<reference evidence="1" key="1">
    <citation type="journal article" date="2020" name="mSystems">
        <title>Genome- and Community-Level Interaction Insights into Carbon Utilization and Element Cycling Functions of Hydrothermarchaeota in Hydrothermal Sediment.</title>
        <authorList>
            <person name="Zhou Z."/>
            <person name="Liu Y."/>
            <person name="Xu W."/>
            <person name="Pan J."/>
            <person name="Luo Z.H."/>
            <person name="Li M."/>
        </authorList>
    </citation>
    <scope>NUCLEOTIDE SEQUENCE [LARGE SCALE GENOMIC DNA]</scope>
    <source>
        <strain evidence="1">SpSt-587</strain>
    </source>
</reference>
<gene>
    <name evidence="1" type="ORF">ENT52_02115</name>
</gene>
<comment type="caution">
    <text evidence="1">The sequence shown here is derived from an EMBL/GenBank/DDBJ whole genome shotgun (WGS) entry which is preliminary data.</text>
</comment>
<proteinExistence type="predicted"/>